<evidence type="ECO:0000259" key="18">
    <source>
        <dbReference type="Pfam" id="PF08409"/>
    </source>
</evidence>
<evidence type="ECO:0000256" key="3">
    <source>
        <dbReference type="ARBA" id="ARBA00004240"/>
    </source>
</evidence>
<feature type="transmembrane region" description="Helical" evidence="17">
    <location>
        <begin position="248"/>
        <end position="266"/>
    </location>
</feature>
<reference evidence="21" key="1">
    <citation type="submission" date="2017-02" db="UniProtKB">
        <authorList>
            <consortium name="WormBaseParasite"/>
        </authorList>
    </citation>
    <scope>IDENTIFICATION</scope>
</reference>
<evidence type="ECO:0000256" key="15">
    <source>
        <dbReference type="ARBA" id="ARBA00045102"/>
    </source>
</evidence>
<evidence type="ECO:0000256" key="5">
    <source>
        <dbReference type="ARBA" id="ARBA00007882"/>
    </source>
</evidence>
<evidence type="ECO:0000256" key="11">
    <source>
        <dbReference type="ARBA" id="ARBA00022824"/>
    </source>
</evidence>
<comment type="catalytic activity">
    <reaction evidence="14">
        <text>a di-trans,poly-cis-dolichyl beta-D-mannosyl phosphate + L-threonyl-[protein] = 3-O-(alpha-D-mannosyl)-L-threonyl-[protein] + a di-trans,poly-cis-dolichyl phosphate + H(+)</text>
        <dbReference type="Rhea" id="RHEA:53396"/>
        <dbReference type="Rhea" id="RHEA-COMP:11060"/>
        <dbReference type="Rhea" id="RHEA-COMP:13547"/>
        <dbReference type="Rhea" id="RHEA-COMP:19498"/>
        <dbReference type="Rhea" id="RHEA-COMP:19501"/>
        <dbReference type="ChEBI" id="CHEBI:15378"/>
        <dbReference type="ChEBI" id="CHEBI:30013"/>
        <dbReference type="ChEBI" id="CHEBI:57683"/>
        <dbReference type="ChEBI" id="CHEBI:58211"/>
        <dbReference type="ChEBI" id="CHEBI:137323"/>
        <dbReference type="EC" id="2.4.1.109"/>
    </reaction>
</comment>
<name>A0A0M3JYH0_ANISI</name>
<feature type="transmembrane region" description="Helical" evidence="17">
    <location>
        <begin position="41"/>
        <end position="59"/>
    </location>
</feature>
<feature type="repeat" description="TPR" evidence="16">
    <location>
        <begin position="462"/>
        <end position="495"/>
    </location>
</feature>
<dbReference type="Pfam" id="PF13374">
    <property type="entry name" value="TPR_10"/>
    <property type="match status" value="1"/>
</dbReference>
<proteinExistence type="inferred from homology"/>
<dbReference type="GO" id="GO:0016020">
    <property type="term" value="C:membrane"/>
    <property type="evidence" value="ECO:0007669"/>
    <property type="project" value="UniProtKB-SubCell"/>
</dbReference>
<evidence type="ECO:0000256" key="4">
    <source>
        <dbReference type="ARBA" id="ARBA00004922"/>
    </source>
</evidence>
<feature type="domain" description="DUF1736" evidence="18">
    <location>
        <begin position="188"/>
        <end position="260"/>
    </location>
</feature>
<dbReference type="EC" id="2.4.1.109" evidence="6"/>
<feature type="repeat" description="TPR" evidence="16">
    <location>
        <begin position="496"/>
        <end position="529"/>
    </location>
</feature>
<dbReference type="GO" id="GO:0030968">
    <property type="term" value="P:endoplasmic reticulum unfolded protein response"/>
    <property type="evidence" value="ECO:0007669"/>
    <property type="project" value="TreeGrafter"/>
</dbReference>
<evidence type="ECO:0000256" key="7">
    <source>
        <dbReference type="ARBA" id="ARBA00022679"/>
    </source>
</evidence>
<comment type="catalytic activity">
    <reaction evidence="15">
        <text>a di-trans,poly-cis-dolichyl beta-D-mannosyl phosphate + L-seryl-[protein] = 3-O-(alpha-D-mannosyl)-L-seryl-[protein] + a di-trans,poly-cis-dolichyl phosphate + H(+)</text>
        <dbReference type="Rhea" id="RHEA:17377"/>
        <dbReference type="Rhea" id="RHEA-COMP:9863"/>
        <dbReference type="Rhea" id="RHEA-COMP:13546"/>
        <dbReference type="Rhea" id="RHEA-COMP:19498"/>
        <dbReference type="Rhea" id="RHEA-COMP:19501"/>
        <dbReference type="ChEBI" id="CHEBI:15378"/>
        <dbReference type="ChEBI" id="CHEBI:29999"/>
        <dbReference type="ChEBI" id="CHEBI:57683"/>
        <dbReference type="ChEBI" id="CHEBI:58211"/>
        <dbReference type="ChEBI" id="CHEBI:137321"/>
        <dbReference type="EC" id="2.4.1.109"/>
    </reaction>
</comment>
<comment type="similarity">
    <text evidence="5">Belongs to the TMTC family.</text>
</comment>
<dbReference type="Proteomes" id="UP000267096">
    <property type="component" value="Unassembled WGS sequence"/>
</dbReference>
<dbReference type="Pfam" id="PF08409">
    <property type="entry name" value="TMTC_DUF1736"/>
    <property type="match status" value="1"/>
</dbReference>
<dbReference type="PROSITE" id="PS50005">
    <property type="entry name" value="TPR"/>
    <property type="match status" value="5"/>
</dbReference>
<dbReference type="AlphaFoldDB" id="A0A0M3JYH0"/>
<feature type="repeat" description="TPR" evidence="16">
    <location>
        <begin position="428"/>
        <end position="461"/>
    </location>
</feature>
<dbReference type="InterPro" id="IPR019734">
    <property type="entry name" value="TPR_rpt"/>
</dbReference>
<evidence type="ECO:0000256" key="17">
    <source>
        <dbReference type="SAM" id="Phobius"/>
    </source>
</evidence>
<evidence type="ECO:0000256" key="1">
    <source>
        <dbReference type="ARBA" id="ARBA00003582"/>
    </source>
</evidence>
<feature type="transmembrane region" description="Helical" evidence="17">
    <location>
        <begin position="165"/>
        <end position="185"/>
    </location>
</feature>
<evidence type="ECO:0000256" key="12">
    <source>
        <dbReference type="ARBA" id="ARBA00022989"/>
    </source>
</evidence>
<gene>
    <name evidence="19" type="ORF">ASIM_LOCUS12920</name>
</gene>
<keyword evidence="11" id="KW-0256">Endoplasmic reticulum</keyword>
<evidence type="ECO:0000256" key="10">
    <source>
        <dbReference type="ARBA" id="ARBA00022803"/>
    </source>
</evidence>
<evidence type="ECO:0000256" key="9">
    <source>
        <dbReference type="ARBA" id="ARBA00022737"/>
    </source>
</evidence>
<dbReference type="PANTHER" id="PTHR44227:SF3">
    <property type="entry name" value="PROTEIN O-MANNOSYL-TRANSFERASE TMTC4"/>
    <property type="match status" value="1"/>
</dbReference>
<keyword evidence="8 17" id="KW-0812">Transmembrane</keyword>
<protein>
    <recommendedName>
        <fullName evidence="6">dolichyl-phosphate-mannose--protein mannosyltransferase</fullName>
        <ecNumber evidence="6">2.4.1.109</ecNumber>
    </recommendedName>
</protein>
<reference evidence="19 20" key="2">
    <citation type="submission" date="2018-11" db="EMBL/GenBank/DDBJ databases">
        <authorList>
            <consortium name="Pathogen Informatics"/>
        </authorList>
    </citation>
    <scope>NUCLEOTIDE SEQUENCE [LARGE SCALE GENOMIC DNA]</scope>
</reference>
<evidence type="ECO:0000256" key="2">
    <source>
        <dbReference type="ARBA" id="ARBA00004141"/>
    </source>
</evidence>
<comment type="function">
    <text evidence="1">Transfers mannosyl residues to the hydroxyl group of serine or threonine residues.</text>
</comment>
<keyword evidence="20" id="KW-1185">Reference proteome</keyword>
<dbReference type="Gene3D" id="1.25.40.10">
    <property type="entry name" value="Tetratricopeptide repeat domain"/>
    <property type="match status" value="1"/>
</dbReference>
<evidence type="ECO:0000256" key="14">
    <source>
        <dbReference type="ARBA" id="ARBA00045085"/>
    </source>
</evidence>
<dbReference type="UniPathway" id="UPA00378"/>
<evidence type="ECO:0000313" key="20">
    <source>
        <dbReference type="Proteomes" id="UP000267096"/>
    </source>
</evidence>
<keyword evidence="7" id="KW-0808">Transferase</keyword>
<evidence type="ECO:0000256" key="13">
    <source>
        <dbReference type="ARBA" id="ARBA00023136"/>
    </source>
</evidence>
<feature type="repeat" description="TPR" evidence="16">
    <location>
        <begin position="564"/>
        <end position="597"/>
    </location>
</feature>
<dbReference type="GO" id="GO:0004169">
    <property type="term" value="F:dolichyl-phosphate-mannose-protein mannosyltransferase activity"/>
    <property type="evidence" value="ECO:0007669"/>
    <property type="project" value="UniProtKB-EC"/>
</dbReference>
<dbReference type="InterPro" id="IPR052346">
    <property type="entry name" value="O-mannosyl-transferase_TMTC"/>
</dbReference>
<feature type="repeat" description="TPR" evidence="16">
    <location>
        <begin position="598"/>
        <end position="631"/>
    </location>
</feature>
<dbReference type="InterPro" id="IPR013618">
    <property type="entry name" value="TMTC_DUF1736"/>
</dbReference>
<evidence type="ECO:0000256" key="6">
    <source>
        <dbReference type="ARBA" id="ARBA00012839"/>
    </source>
</evidence>
<dbReference type="PANTHER" id="PTHR44227">
    <property type="match status" value="1"/>
</dbReference>
<dbReference type="EMBL" id="UYRR01031278">
    <property type="protein sequence ID" value="VDK48454.1"/>
    <property type="molecule type" value="Genomic_DNA"/>
</dbReference>
<feature type="transmembrane region" description="Helical" evidence="17">
    <location>
        <begin position="309"/>
        <end position="327"/>
    </location>
</feature>
<organism evidence="21">
    <name type="scientific">Anisakis simplex</name>
    <name type="common">Herring worm</name>
    <dbReference type="NCBI Taxonomy" id="6269"/>
    <lineage>
        <taxon>Eukaryota</taxon>
        <taxon>Metazoa</taxon>
        <taxon>Ecdysozoa</taxon>
        <taxon>Nematoda</taxon>
        <taxon>Chromadorea</taxon>
        <taxon>Rhabditida</taxon>
        <taxon>Spirurina</taxon>
        <taxon>Ascaridomorpha</taxon>
        <taxon>Ascaridoidea</taxon>
        <taxon>Anisakidae</taxon>
        <taxon>Anisakis</taxon>
        <taxon>Anisakis simplex complex</taxon>
    </lineage>
</organism>
<dbReference type="InterPro" id="IPR011990">
    <property type="entry name" value="TPR-like_helical_dom_sf"/>
</dbReference>
<keyword evidence="12 17" id="KW-1133">Transmembrane helix</keyword>
<dbReference type="OrthoDB" id="19588at2759"/>
<evidence type="ECO:0000313" key="19">
    <source>
        <dbReference type="EMBL" id="VDK48454.1"/>
    </source>
</evidence>
<keyword evidence="9" id="KW-0677">Repeat</keyword>
<evidence type="ECO:0000256" key="8">
    <source>
        <dbReference type="ARBA" id="ARBA00022692"/>
    </source>
</evidence>
<comment type="pathway">
    <text evidence="4">Protein modification; protein glycosylation.</text>
</comment>
<dbReference type="GO" id="GO:0005783">
    <property type="term" value="C:endoplasmic reticulum"/>
    <property type="evidence" value="ECO:0007669"/>
    <property type="project" value="UniProtKB-SubCell"/>
</dbReference>
<evidence type="ECO:0000256" key="16">
    <source>
        <dbReference type="PROSITE-ProRule" id="PRU00339"/>
    </source>
</evidence>
<keyword evidence="10 16" id="KW-0802">TPR repeat</keyword>
<dbReference type="WBParaSite" id="ASIM_0001349201-mRNA-1">
    <property type="protein sequence ID" value="ASIM_0001349201-mRNA-1"/>
    <property type="gene ID" value="ASIM_0001349201"/>
</dbReference>
<sequence length="650" mass="74893">MLSGSHTITYHSVNVMLHCAVTVLVYYVLRDFATIDFECKRPTAVAFYAALIFAVHPVANIVGRAELLMATFMLMVIKLYIGCIKRNYFTSLDKSFLILFAFMALLSKEQGIATLPVCAIIDLLSNGFSPYRFCDALKQRHLDKHNNNRSDDDNTARLNRYLSSLARATQCAVATALMLLIRLHINAFKSPNFSAFDNPIAFHPSLFYRIVNYWYLILLNLWLLVYPSKLCFDYSMGCISVIESLCDYRFYITILFVAILAFAIYKCSTSHAFEFNRLICFGLAIGLLTFLPASNLFVTVGFVIAERVLYLPSLGFCILMAVAFEKLQNHCFFYMHNERFRFVAFILLLLAATKSMKRCAEWKTELELYRSGLDVCPSNAKIHYNLGKVLADSGDPLTAENSYKSAIRQVTWIFLMVRRDFRLNPSYDHAMNNLANIYLLRRRYEEAEKLLRKCVEIRPSFAAAWMNLGLALLGQRKYKESEESFRVSLSIRPNYADCLYNMGNLYLQQNEKHSAESIWRNVTRIQPNHERAWVNLLVLLDEVGDCEEVIELGDDALKHLKNNSAIHFQIGTCFGKMKLFEEAEEHLRKAIVLHADNALYWTNLAILYQRWNRIRDAINAYRISLKLQPNLKSARENLENLIKNSQKSFS</sequence>
<feature type="transmembrane region" description="Helical" evidence="17">
    <location>
        <begin position="206"/>
        <end position="228"/>
    </location>
</feature>
<comment type="subcellular location">
    <subcellularLocation>
        <location evidence="3">Endoplasmic reticulum</location>
    </subcellularLocation>
    <subcellularLocation>
        <location evidence="2">Membrane</location>
        <topology evidence="2">Multi-pass membrane protein</topology>
    </subcellularLocation>
</comment>
<feature type="transmembrane region" description="Helical" evidence="17">
    <location>
        <begin position="12"/>
        <end position="29"/>
    </location>
</feature>
<keyword evidence="13 17" id="KW-0472">Membrane</keyword>
<dbReference type="SUPFAM" id="SSF48452">
    <property type="entry name" value="TPR-like"/>
    <property type="match status" value="1"/>
</dbReference>
<accession>A0A0M3JYH0</accession>
<dbReference type="Pfam" id="PF13181">
    <property type="entry name" value="TPR_8"/>
    <property type="match status" value="2"/>
</dbReference>
<feature type="transmembrane region" description="Helical" evidence="17">
    <location>
        <begin position="278"/>
        <end position="303"/>
    </location>
</feature>
<dbReference type="SMART" id="SM00028">
    <property type="entry name" value="TPR"/>
    <property type="match status" value="7"/>
</dbReference>
<evidence type="ECO:0000313" key="21">
    <source>
        <dbReference type="WBParaSite" id="ASIM_0001349201-mRNA-1"/>
    </source>
</evidence>